<comment type="caution">
    <text evidence="12">The sequence shown here is derived from an EMBL/GenBank/DDBJ whole genome shotgun (WGS) entry which is preliminary data.</text>
</comment>
<dbReference type="GO" id="GO:0005874">
    <property type="term" value="C:microtubule"/>
    <property type="evidence" value="ECO:0007669"/>
    <property type="project" value="UniProtKB-KW"/>
</dbReference>
<keyword evidence="6" id="KW-0963">Cytoplasm</keyword>
<dbReference type="PANTHER" id="PTHR34930:SF2">
    <property type="entry name" value="MICROTUBULE-ASSOCIATED PROTEIN JUPITER"/>
    <property type="match status" value="1"/>
</dbReference>
<dbReference type="GO" id="GO:0005634">
    <property type="term" value="C:nucleus"/>
    <property type="evidence" value="ECO:0007669"/>
    <property type="project" value="UniProtKB-SubCell"/>
</dbReference>
<evidence type="ECO:0000256" key="2">
    <source>
        <dbReference type="ARBA" id="ARBA00004123"/>
    </source>
</evidence>
<evidence type="ECO:0000256" key="8">
    <source>
        <dbReference type="ARBA" id="ARBA00022701"/>
    </source>
</evidence>
<evidence type="ECO:0000256" key="7">
    <source>
        <dbReference type="ARBA" id="ARBA00022553"/>
    </source>
</evidence>
<comment type="similarity">
    <text evidence="4">Belongs to the MAP Jupiter family.</text>
</comment>
<dbReference type="AlphaFoldDB" id="A0A6L2PQH7"/>
<keyword evidence="7" id="KW-0597">Phosphoprotein</keyword>
<evidence type="ECO:0000313" key="13">
    <source>
        <dbReference type="Proteomes" id="UP000502823"/>
    </source>
</evidence>
<proteinExistence type="inferred from homology"/>
<feature type="region of interest" description="Disordered" evidence="11">
    <location>
        <begin position="101"/>
        <end position="122"/>
    </location>
</feature>
<sequence>MSAFALCRKPESVAGVNVGEVLKPPGGGSSDIFGTSGVVEQSPRRVHTNHHLQSTVFGTNGTTEPPMARRNKPGNDSYNRLFGPVESRPQSTPVNRMKSNIPFGVTEGGSDPQQSSNSTAAKTGAIENGQQEMLSTPAARRNPVTGVGVSSSDSIIRRRIKKRGGNPVTGGGYVATAANHEKESSSPPAAPTNNGTGSAEIRRNRVPPGGYSSGLW</sequence>
<organism evidence="12 13">
    <name type="scientific">Coptotermes formosanus</name>
    <name type="common">Formosan subterranean termite</name>
    <dbReference type="NCBI Taxonomy" id="36987"/>
    <lineage>
        <taxon>Eukaryota</taxon>
        <taxon>Metazoa</taxon>
        <taxon>Ecdysozoa</taxon>
        <taxon>Arthropoda</taxon>
        <taxon>Hexapoda</taxon>
        <taxon>Insecta</taxon>
        <taxon>Pterygota</taxon>
        <taxon>Neoptera</taxon>
        <taxon>Polyneoptera</taxon>
        <taxon>Dictyoptera</taxon>
        <taxon>Blattodea</taxon>
        <taxon>Blattoidea</taxon>
        <taxon>Termitoidae</taxon>
        <taxon>Rhinotermitidae</taxon>
        <taxon>Coptotermes</taxon>
    </lineage>
</organism>
<evidence type="ECO:0000256" key="5">
    <source>
        <dbReference type="ARBA" id="ARBA00021471"/>
    </source>
</evidence>
<comment type="subcellular location">
    <subcellularLocation>
        <location evidence="3">Cytoplasm</location>
        <location evidence="3">Cytoskeleton</location>
        <location evidence="3">Spindle</location>
    </subcellularLocation>
    <subcellularLocation>
        <location evidence="2">Nucleus</location>
    </subcellularLocation>
</comment>
<dbReference type="InParanoid" id="A0A6L2PQH7"/>
<evidence type="ECO:0000256" key="3">
    <source>
        <dbReference type="ARBA" id="ARBA00004186"/>
    </source>
</evidence>
<dbReference type="InterPro" id="IPR033335">
    <property type="entry name" value="JUPITER"/>
</dbReference>
<gene>
    <name evidence="12" type="ORF">Cfor_12079</name>
</gene>
<evidence type="ECO:0000256" key="10">
    <source>
        <dbReference type="ARBA" id="ARBA00023242"/>
    </source>
</evidence>
<evidence type="ECO:0000256" key="11">
    <source>
        <dbReference type="SAM" id="MobiDB-lite"/>
    </source>
</evidence>
<accession>A0A6L2PQH7</accession>
<dbReference type="OrthoDB" id="6367565at2759"/>
<dbReference type="GO" id="GO:0005819">
    <property type="term" value="C:spindle"/>
    <property type="evidence" value="ECO:0007669"/>
    <property type="project" value="UniProtKB-SubCell"/>
</dbReference>
<evidence type="ECO:0000313" key="12">
    <source>
        <dbReference type="EMBL" id="GFG34859.1"/>
    </source>
</evidence>
<keyword evidence="9" id="KW-0206">Cytoskeleton</keyword>
<dbReference type="PANTHER" id="PTHR34930">
    <property type="entry name" value="GEO05313P1"/>
    <property type="match status" value="1"/>
</dbReference>
<feature type="region of interest" description="Disordered" evidence="11">
    <location>
        <begin position="134"/>
        <end position="216"/>
    </location>
</feature>
<dbReference type="Pfam" id="PF17054">
    <property type="entry name" value="JUPITER"/>
    <property type="match status" value="1"/>
</dbReference>
<evidence type="ECO:0000256" key="9">
    <source>
        <dbReference type="ARBA" id="ARBA00023212"/>
    </source>
</evidence>
<feature type="compositionally biased region" description="Polar residues" evidence="11">
    <location>
        <begin position="185"/>
        <end position="197"/>
    </location>
</feature>
<name>A0A6L2PQH7_COPFO</name>
<comment type="function">
    <text evidence="1">Binds to all microtubule populations.</text>
</comment>
<feature type="region of interest" description="Disordered" evidence="11">
    <location>
        <begin position="41"/>
        <end position="79"/>
    </location>
</feature>
<keyword evidence="13" id="KW-1185">Reference proteome</keyword>
<protein>
    <recommendedName>
        <fullName evidence="5">Microtubule-associated protein Jupiter</fullName>
    </recommendedName>
</protein>
<keyword evidence="10" id="KW-0539">Nucleus</keyword>
<evidence type="ECO:0000256" key="1">
    <source>
        <dbReference type="ARBA" id="ARBA00003805"/>
    </source>
</evidence>
<feature type="compositionally biased region" description="Polar residues" evidence="11">
    <location>
        <begin position="51"/>
        <end position="63"/>
    </location>
</feature>
<keyword evidence="8" id="KW-0493">Microtubule</keyword>
<dbReference type="EMBL" id="BLKM01000504">
    <property type="protein sequence ID" value="GFG34859.1"/>
    <property type="molecule type" value="Genomic_DNA"/>
</dbReference>
<reference evidence="13" key="1">
    <citation type="submission" date="2020-01" db="EMBL/GenBank/DDBJ databases">
        <title>Draft genome sequence of the Termite Coptotermes fromosanus.</title>
        <authorList>
            <person name="Itakura S."/>
            <person name="Yosikawa Y."/>
            <person name="Umezawa K."/>
        </authorList>
    </citation>
    <scope>NUCLEOTIDE SEQUENCE [LARGE SCALE GENOMIC DNA]</scope>
</reference>
<feature type="compositionally biased region" description="Polar residues" evidence="11">
    <location>
        <begin position="111"/>
        <end position="121"/>
    </location>
</feature>
<dbReference type="FunCoup" id="A0A6L2PQH7">
    <property type="interactions" value="109"/>
</dbReference>
<evidence type="ECO:0000256" key="4">
    <source>
        <dbReference type="ARBA" id="ARBA00005344"/>
    </source>
</evidence>
<evidence type="ECO:0000256" key="6">
    <source>
        <dbReference type="ARBA" id="ARBA00022490"/>
    </source>
</evidence>
<dbReference type="Proteomes" id="UP000502823">
    <property type="component" value="Unassembled WGS sequence"/>
</dbReference>